<dbReference type="EMBL" id="FUWZ01000001">
    <property type="protein sequence ID" value="SJZ68468.1"/>
    <property type="molecule type" value="Genomic_DNA"/>
</dbReference>
<protein>
    <submittedName>
        <fullName evidence="2">Uncharacterized protein</fullName>
    </submittedName>
</protein>
<accession>A0A1T4MP19</accession>
<feature type="compositionally biased region" description="Basic and acidic residues" evidence="1">
    <location>
        <begin position="489"/>
        <end position="498"/>
    </location>
</feature>
<dbReference type="AlphaFoldDB" id="A0A1T4MP19"/>
<feature type="region of interest" description="Disordered" evidence="1">
    <location>
        <begin position="461"/>
        <end position="498"/>
    </location>
</feature>
<evidence type="ECO:0000313" key="3">
    <source>
        <dbReference type="Proteomes" id="UP000190367"/>
    </source>
</evidence>
<keyword evidence="3" id="KW-1185">Reference proteome</keyword>
<dbReference type="OrthoDB" id="6372253at2"/>
<evidence type="ECO:0000313" key="2">
    <source>
        <dbReference type="EMBL" id="SJZ68468.1"/>
    </source>
</evidence>
<reference evidence="3" key="1">
    <citation type="submission" date="2017-02" db="EMBL/GenBank/DDBJ databases">
        <authorList>
            <person name="Varghese N."/>
            <person name="Submissions S."/>
        </authorList>
    </citation>
    <scope>NUCLEOTIDE SEQUENCE [LARGE SCALE GENOMIC DNA]</scope>
    <source>
        <strain evidence="3">DSM 22224</strain>
    </source>
</reference>
<sequence length="498" mass="57345">MAKETFNRDGNRNDRVWFVPSELIDEYWIVRHSHPGHQVYEIGHELQVLDKKADFIDAYKSFLEVAVKEPLERKEYVDFNLVGTYKGQRVQFSMEGTPEGETGLHVASAYASGTTLKDRHWDFEQYHNPSDPIMLDLPAGYYSAELKFAGPAAKIDQEIYDAMNNAFVNGNAWMAFNTVSFHKNISDFDFFSCEREAEHHIFSMGRDLDEYRVVELKSVDAAVRGIIYGVDEYRWYNTINPDFLRRENGIEMNEKVYEYHKKQLRSRGVGDALDDALKIMLEKGEKQSSLYHTTKFGEDLSVTTFKYNKSNRPDSDLVFLNEMELLVKPKVGEIQKQSFDITGNSDVITIKNAYNAMQKRSFLINKDEKEWAFLDFKQIDKDGNHPLVRVKGVDAEAVLRRYPGIKEMSTPEESQRLVSSLERGNRQMVHVGENRFFVEALPLHDTLRVYKENLQQTTVEALKPAAQQKQSDSQATGQNVTKEGNAQKNDQHRGQSIS</sequence>
<evidence type="ECO:0000256" key="1">
    <source>
        <dbReference type="SAM" id="MobiDB-lite"/>
    </source>
</evidence>
<feature type="compositionally biased region" description="Polar residues" evidence="1">
    <location>
        <begin position="467"/>
        <end position="488"/>
    </location>
</feature>
<organism evidence="2 3">
    <name type="scientific">Chitinophaga eiseniae</name>
    <dbReference type="NCBI Taxonomy" id="634771"/>
    <lineage>
        <taxon>Bacteria</taxon>
        <taxon>Pseudomonadati</taxon>
        <taxon>Bacteroidota</taxon>
        <taxon>Chitinophagia</taxon>
        <taxon>Chitinophagales</taxon>
        <taxon>Chitinophagaceae</taxon>
        <taxon>Chitinophaga</taxon>
    </lineage>
</organism>
<dbReference type="STRING" id="634771.SAMN04488128_1011191"/>
<gene>
    <name evidence="2" type="ORF">SAMN04488128_1011191</name>
</gene>
<dbReference type="Proteomes" id="UP000190367">
    <property type="component" value="Unassembled WGS sequence"/>
</dbReference>
<name>A0A1T4MP19_9BACT</name>
<proteinExistence type="predicted"/>
<dbReference type="RefSeq" id="WP_078667806.1">
    <property type="nucleotide sequence ID" value="NZ_FUWZ01000001.1"/>
</dbReference>